<gene>
    <name evidence="3" type="ORF">L207DRAFT_460969</name>
</gene>
<keyword evidence="4" id="KW-1185">Reference proteome</keyword>
<dbReference type="EMBL" id="KZ613946">
    <property type="protein sequence ID" value="PMD40123.1"/>
    <property type="molecule type" value="Genomic_DNA"/>
</dbReference>
<dbReference type="SMART" id="SM00293">
    <property type="entry name" value="PWWP"/>
    <property type="match status" value="1"/>
</dbReference>
<dbReference type="Pfam" id="PF00855">
    <property type="entry name" value="PWWP"/>
    <property type="match status" value="1"/>
</dbReference>
<feature type="compositionally biased region" description="Basic and acidic residues" evidence="1">
    <location>
        <begin position="353"/>
        <end position="365"/>
    </location>
</feature>
<dbReference type="Proteomes" id="UP000235786">
    <property type="component" value="Unassembled WGS sequence"/>
</dbReference>
<dbReference type="InterPro" id="IPR000313">
    <property type="entry name" value="PWWP_dom"/>
</dbReference>
<dbReference type="STRING" id="1149755.A0A2J6RNP6"/>
<evidence type="ECO:0000313" key="3">
    <source>
        <dbReference type="EMBL" id="PMD40123.1"/>
    </source>
</evidence>
<reference evidence="3 4" key="1">
    <citation type="submission" date="2016-04" db="EMBL/GenBank/DDBJ databases">
        <title>A degradative enzymes factory behind the ericoid mycorrhizal symbiosis.</title>
        <authorList>
            <consortium name="DOE Joint Genome Institute"/>
            <person name="Martino E."/>
            <person name="Morin E."/>
            <person name="Grelet G."/>
            <person name="Kuo A."/>
            <person name="Kohler A."/>
            <person name="Daghino S."/>
            <person name="Barry K."/>
            <person name="Choi C."/>
            <person name="Cichocki N."/>
            <person name="Clum A."/>
            <person name="Copeland A."/>
            <person name="Hainaut M."/>
            <person name="Haridas S."/>
            <person name="Labutti K."/>
            <person name="Lindquist E."/>
            <person name="Lipzen A."/>
            <person name="Khouja H.-R."/>
            <person name="Murat C."/>
            <person name="Ohm R."/>
            <person name="Olson A."/>
            <person name="Spatafora J."/>
            <person name="Veneault-Fourrey C."/>
            <person name="Henrissat B."/>
            <person name="Grigoriev I."/>
            <person name="Martin F."/>
            <person name="Perotto S."/>
        </authorList>
    </citation>
    <scope>NUCLEOTIDE SEQUENCE [LARGE SCALE GENOMIC DNA]</scope>
    <source>
        <strain evidence="3 4">F</strain>
    </source>
</reference>
<evidence type="ECO:0000259" key="2">
    <source>
        <dbReference type="PROSITE" id="PS50812"/>
    </source>
</evidence>
<organism evidence="3 4">
    <name type="scientific">Hyaloscypha variabilis (strain UAMH 11265 / GT02V1 / F)</name>
    <name type="common">Meliniomyces variabilis</name>
    <dbReference type="NCBI Taxonomy" id="1149755"/>
    <lineage>
        <taxon>Eukaryota</taxon>
        <taxon>Fungi</taxon>
        <taxon>Dikarya</taxon>
        <taxon>Ascomycota</taxon>
        <taxon>Pezizomycotina</taxon>
        <taxon>Leotiomycetes</taxon>
        <taxon>Helotiales</taxon>
        <taxon>Hyaloscyphaceae</taxon>
        <taxon>Hyaloscypha</taxon>
        <taxon>Hyaloscypha variabilis</taxon>
    </lineage>
</organism>
<feature type="compositionally biased region" description="Basic and acidic residues" evidence="1">
    <location>
        <begin position="563"/>
        <end position="575"/>
    </location>
</feature>
<feature type="compositionally biased region" description="Low complexity" evidence="1">
    <location>
        <begin position="7"/>
        <end position="30"/>
    </location>
</feature>
<feature type="compositionally biased region" description="Basic residues" evidence="1">
    <location>
        <begin position="142"/>
        <end position="155"/>
    </location>
</feature>
<evidence type="ECO:0000256" key="1">
    <source>
        <dbReference type="SAM" id="MobiDB-lite"/>
    </source>
</evidence>
<evidence type="ECO:0000313" key="4">
    <source>
        <dbReference type="Proteomes" id="UP000235786"/>
    </source>
</evidence>
<feature type="compositionally biased region" description="Acidic residues" evidence="1">
    <location>
        <begin position="318"/>
        <end position="335"/>
    </location>
</feature>
<sequence length="626" mass="67714">MSEEAKPQAAVVPPAAADPLPVPDAVAPSDAKADTNGAVPNGAPEVASEAKEVAIPEAQDAPAPAESTNQHELTDKQNTPEDVTQDRIAPPPEDTEMADSTKYDDDDAAPAADGSAEPAPTTPASAGKAKPRRKSGGIPEHKGKKLNKKASKAKMTHTDAKPGDYFYVRLKGYPLWPAIVCDESMLPNTLIKTRPVTAAKKDGTYRDDFADGGPKVKDRSFPVMYMHTNEFGWIPNYDLIDMDVDEVGNVTASMRKDLAAAHLLAAEQHDLQYFKDILTSFMAQRDAEREAKEAAKAEKKAKKAAGKKEKKTPKIVEDGEAEDVDMADAPGEVDLEVLGMTEVEAPKSKKRKSTAEDTPQRDSVKKPRPNIKLTTTPKATNGTSTPKSVKEQSATKSTKPKNKKPAPKATATPEPVVPKEPEMTAEEKRAKKEKEILFLRHKLQKGLLTRDQDPKEEEMKQMSEYVLKLEGYADLEVSIIRATKINKVLKAILKLNTIPKEEDFRFKPRSQTLLDKWNKLLASEQGTPTAAPATTNGAATETKAENVESKASPAEPTNGSKESPAEEKAEEKIQEDPPAAGSSVPETKDDIPIPAAVAPGPAAPSVEEPSKVWLSPPVKQARHDIS</sequence>
<feature type="domain" description="PWWP" evidence="2">
    <location>
        <begin position="162"/>
        <end position="235"/>
    </location>
</feature>
<feature type="region of interest" description="Disordered" evidence="1">
    <location>
        <begin position="524"/>
        <end position="626"/>
    </location>
</feature>
<feature type="compositionally biased region" description="Basic and acidic residues" evidence="1">
    <location>
        <begin position="417"/>
        <end position="429"/>
    </location>
</feature>
<feature type="compositionally biased region" description="Polar residues" evidence="1">
    <location>
        <begin position="372"/>
        <end position="387"/>
    </location>
</feature>
<feature type="region of interest" description="Disordered" evidence="1">
    <location>
        <begin position="292"/>
        <end position="429"/>
    </location>
</feature>
<dbReference type="OrthoDB" id="62853at2759"/>
<protein>
    <recommendedName>
        <fullName evidence="2">PWWP domain-containing protein</fullName>
    </recommendedName>
</protein>
<dbReference type="AlphaFoldDB" id="A0A2J6RNP6"/>
<dbReference type="PROSITE" id="PS50812">
    <property type="entry name" value="PWWP"/>
    <property type="match status" value="1"/>
</dbReference>
<feature type="compositionally biased region" description="Basic residues" evidence="1">
    <location>
        <begin position="299"/>
        <end position="311"/>
    </location>
</feature>
<accession>A0A2J6RNP6</accession>
<dbReference type="SUPFAM" id="SSF63748">
    <property type="entry name" value="Tudor/PWWP/MBT"/>
    <property type="match status" value="1"/>
</dbReference>
<dbReference type="Gene3D" id="2.30.30.140">
    <property type="match status" value="1"/>
</dbReference>
<feature type="compositionally biased region" description="Low complexity" evidence="1">
    <location>
        <begin position="592"/>
        <end position="607"/>
    </location>
</feature>
<feature type="region of interest" description="Disordered" evidence="1">
    <location>
        <begin position="1"/>
        <end position="155"/>
    </location>
</feature>
<feature type="compositionally biased region" description="Low complexity" evidence="1">
    <location>
        <begin position="109"/>
        <end position="126"/>
    </location>
</feature>
<name>A0A2J6RNP6_HYAVF</name>
<proteinExistence type="predicted"/>
<feature type="compositionally biased region" description="Low complexity" evidence="1">
    <location>
        <begin position="526"/>
        <end position="540"/>
    </location>
</feature>